<keyword evidence="4" id="KW-0238">DNA-binding</keyword>
<dbReference type="InterPro" id="IPR046831">
    <property type="entry name" value="Calmodulin_bind_N"/>
</dbReference>
<dbReference type="PANTHER" id="PTHR31713:SF42">
    <property type="entry name" value="PROTEIN SAR DEFICIENT 1"/>
    <property type="match status" value="1"/>
</dbReference>
<keyword evidence="13" id="KW-1185">Reference proteome</keyword>
<evidence type="ECO:0000256" key="7">
    <source>
        <dbReference type="ARBA" id="ARBA00023242"/>
    </source>
</evidence>
<comment type="subcellular location">
    <subcellularLocation>
        <location evidence="1">Nucleus</location>
    </subcellularLocation>
</comment>
<dbReference type="GO" id="GO:0043565">
    <property type="term" value="F:sequence-specific DNA binding"/>
    <property type="evidence" value="ECO:0007669"/>
    <property type="project" value="TreeGrafter"/>
</dbReference>
<feature type="region of interest" description="Disordered" evidence="8">
    <location>
        <begin position="1"/>
        <end position="23"/>
    </location>
</feature>
<dbReference type="PANTHER" id="PTHR31713">
    <property type="entry name" value="OS02G0177800 PROTEIN"/>
    <property type="match status" value="1"/>
</dbReference>
<comment type="caution">
    <text evidence="12">The sequence shown here is derived from an EMBL/GenBank/DDBJ whole genome shotgun (WGS) entry which is preliminary data.</text>
</comment>
<dbReference type="EMBL" id="JAXQNO010000016">
    <property type="protein sequence ID" value="KAK4781682.1"/>
    <property type="molecule type" value="Genomic_DNA"/>
</dbReference>
<evidence type="ECO:0000256" key="5">
    <source>
        <dbReference type="ARBA" id="ARBA00023159"/>
    </source>
</evidence>
<name>A0AAN7QWJ1_TRANT</name>
<dbReference type="Pfam" id="PF20452">
    <property type="entry name" value="Calmod_bind_C"/>
    <property type="match status" value="1"/>
</dbReference>
<evidence type="ECO:0000256" key="6">
    <source>
        <dbReference type="ARBA" id="ARBA00023163"/>
    </source>
</evidence>
<comment type="similarity">
    <text evidence="2">Belongs to the plant ACBP60 protein family.</text>
</comment>
<evidence type="ECO:0000256" key="3">
    <source>
        <dbReference type="ARBA" id="ARBA00023015"/>
    </source>
</evidence>
<dbReference type="GO" id="GO:0080142">
    <property type="term" value="P:regulation of salicylic acid biosynthetic process"/>
    <property type="evidence" value="ECO:0007669"/>
    <property type="project" value="TreeGrafter"/>
</dbReference>
<feature type="domain" description="Calmodulin binding protein C-terminal" evidence="11">
    <location>
        <begin position="316"/>
        <end position="375"/>
    </location>
</feature>
<evidence type="ECO:0000259" key="11">
    <source>
        <dbReference type="Pfam" id="PF20452"/>
    </source>
</evidence>
<dbReference type="GO" id="GO:0005634">
    <property type="term" value="C:nucleus"/>
    <property type="evidence" value="ECO:0007669"/>
    <property type="project" value="UniProtKB-SubCell"/>
</dbReference>
<evidence type="ECO:0000313" key="12">
    <source>
        <dbReference type="EMBL" id="KAK4781682.1"/>
    </source>
</evidence>
<dbReference type="Pfam" id="PF07887">
    <property type="entry name" value="Calmodulin_bind"/>
    <property type="match status" value="1"/>
</dbReference>
<evidence type="ECO:0008006" key="14">
    <source>
        <dbReference type="Google" id="ProtNLM"/>
    </source>
</evidence>
<keyword evidence="3" id="KW-0805">Transcription regulation</keyword>
<dbReference type="InterPro" id="IPR046830">
    <property type="entry name" value="Calmod_bind_M"/>
</dbReference>
<dbReference type="InterPro" id="IPR046829">
    <property type="entry name" value="Calmod_bind_C"/>
</dbReference>
<evidence type="ECO:0000313" key="13">
    <source>
        <dbReference type="Proteomes" id="UP001346149"/>
    </source>
</evidence>
<evidence type="ECO:0000256" key="1">
    <source>
        <dbReference type="ARBA" id="ARBA00004123"/>
    </source>
</evidence>
<proteinExistence type="inferred from homology"/>
<keyword evidence="5" id="KW-0010">Activator</keyword>
<organism evidence="12 13">
    <name type="scientific">Trapa natans</name>
    <name type="common">Water chestnut</name>
    <dbReference type="NCBI Taxonomy" id="22666"/>
    <lineage>
        <taxon>Eukaryota</taxon>
        <taxon>Viridiplantae</taxon>
        <taxon>Streptophyta</taxon>
        <taxon>Embryophyta</taxon>
        <taxon>Tracheophyta</taxon>
        <taxon>Spermatophyta</taxon>
        <taxon>Magnoliopsida</taxon>
        <taxon>eudicotyledons</taxon>
        <taxon>Gunneridae</taxon>
        <taxon>Pentapetalae</taxon>
        <taxon>rosids</taxon>
        <taxon>malvids</taxon>
        <taxon>Myrtales</taxon>
        <taxon>Lythraceae</taxon>
        <taxon>Trapa</taxon>
    </lineage>
</organism>
<dbReference type="GO" id="GO:0003700">
    <property type="term" value="F:DNA-binding transcription factor activity"/>
    <property type="evidence" value="ECO:0007669"/>
    <property type="project" value="TreeGrafter"/>
</dbReference>
<accession>A0AAN7QWJ1</accession>
<evidence type="ECO:0000256" key="8">
    <source>
        <dbReference type="SAM" id="MobiDB-lite"/>
    </source>
</evidence>
<evidence type="ECO:0000256" key="4">
    <source>
        <dbReference type="ARBA" id="ARBA00023125"/>
    </source>
</evidence>
<evidence type="ECO:0000259" key="10">
    <source>
        <dbReference type="Pfam" id="PF20451"/>
    </source>
</evidence>
<keyword evidence="7" id="KW-0539">Nucleus</keyword>
<keyword evidence="6" id="KW-0804">Transcription</keyword>
<evidence type="ECO:0000259" key="9">
    <source>
        <dbReference type="Pfam" id="PF07887"/>
    </source>
</evidence>
<dbReference type="Proteomes" id="UP001346149">
    <property type="component" value="Unassembled WGS sequence"/>
</dbReference>
<dbReference type="GO" id="GO:0005516">
    <property type="term" value="F:calmodulin binding"/>
    <property type="evidence" value="ECO:0007669"/>
    <property type="project" value="InterPro"/>
</dbReference>
<reference evidence="12 13" key="1">
    <citation type="journal article" date="2023" name="Hortic Res">
        <title>Pangenome of water caltrop reveals structural variations and asymmetric subgenome divergence after allopolyploidization.</title>
        <authorList>
            <person name="Zhang X."/>
            <person name="Chen Y."/>
            <person name="Wang L."/>
            <person name="Yuan Y."/>
            <person name="Fang M."/>
            <person name="Shi L."/>
            <person name="Lu R."/>
            <person name="Comes H.P."/>
            <person name="Ma Y."/>
            <person name="Chen Y."/>
            <person name="Huang G."/>
            <person name="Zhou Y."/>
            <person name="Zheng Z."/>
            <person name="Qiu Y."/>
        </authorList>
    </citation>
    <scope>NUCLEOTIDE SEQUENCE [LARGE SCALE GENOMIC DNA]</scope>
    <source>
        <strain evidence="12">F231</strain>
    </source>
</reference>
<gene>
    <name evidence="12" type="ORF">SAY86_015784</name>
</gene>
<feature type="domain" description="Calmodulin binding protein-like N-terminal" evidence="9">
    <location>
        <begin position="89"/>
        <end position="233"/>
    </location>
</feature>
<sequence length="467" mass="52305">MAAKRLFGNLGSDPAQPPDKRMRARPTFASVIGEVLMVNSLQHLCKALEPMLRRVVSEEVERGLTRRCTRSFTRVPSLRIQALEPSTLYLKFSQKLNLPIFTGSKIVDADGSPLQIHIVEGDHSLPMPVPGPIKVEIVVLDGDFPPGDRTNWTPEEFDACIQKQRSGKRPLLAGDINITLRDALATVGDIELTDNSSWIRSRKFRLGARVVPGSYQGARIREAISEAFVVKDHRGELYKKHFPPRLDDDVWRLMKIGKDGAFHKKLASNGIKTVQEFLKMSVIDTPSLRAILGPGMSEKIWEATIKHAKTCEMGNKHYVYTEGNYTIIMNPICQVERAVINGTTYTTRELGSSSINKNCIKRLVRQAHLNWSTLHVIEAQVNDIALLTQGGEVEEQYPGVVSNEVPADRMLQFHHGGYQSDRALFEVGYLPLPSNNNHVSDLETNDWQMAFVATPMEHIITYSMAGE</sequence>
<feature type="domain" description="Calmodulin binding protein central" evidence="10">
    <location>
        <begin position="246"/>
        <end position="311"/>
    </location>
</feature>
<dbReference type="AlphaFoldDB" id="A0AAN7QWJ1"/>
<dbReference type="Pfam" id="PF20451">
    <property type="entry name" value="Calmod_bind_M"/>
    <property type="match status" value="1"/>
</dbReference>
<protein>
    <recommendedName>
        <fullName evidence="14">Protein SAR DEFICIENT 1</fullName>
    </recommendedName>
</protein>
<dbReference type="InterPro" id="IPR012416">
    <property type="entry name" value="CBP60"/>
</dbReference>
<evidence type="ECO:0000256" key="2">
    <source>
        <dbReference type="ARBA" id="ARBA00007214"/>
    </source>
</evidence>